<dbReference type="RefSeq" id="WP_092858905.1">
    <property type="nucleotide sequence ID" value="NZ_FOQH01000003.1"/>
</dbReference>
<sequence length="89" mass="9508">MDDATLYDMMRQGLWAAIIASLPILTVALATGLAIGLVQALTSIQELTLTFVPKLAAIAGTFWIAMEFMGAAFLDLWRDVLVPLIAQGG</sequence>
<evidence type="ECO:0000313" key="8">
    <source>
        <dbReference type="EMBL" id="SFH92135.1"/>
    </source>
</evidence>
<dbReference type="GO" id="GO:0009306">
    <property type="term" value="P:protein secretion"/>
    <property type="evidence" value="ECO:0007669"/>
    <property type="project" value="InterPro"/>
</dbReference>
<keyword evidence="8" id="KW-0966">Cell projection</keyword>
<evidence type="ECO:0000256" key="6">
    <source>
        <dbReference type="ARBA" id="ARBA00023136"/>
    </source>
</evidence>
<dbReference type="EMBL" id="FOQH01000003">
    <property type="protein sequence ID" value="SFH92135.1"/>
    <property type="molecule type" value="Genomic_DNA"/>
</dbReference>
<dbReference type="PANTHER" id="PTHR34040:SF2">
    <property type="entry name" value="FLAGELLAR BIOSYNTHETIC PROTEIN FLIQ"/>
    <property type="match status" value="1"/>
</dbReference>
<keyword evidence="3" id="KW-1003">Cell membrane</keyword>
<organism evidence="8 9">
    <name type="scientific">Albimonas pacifica</name>
    <dbReference type="NCBI Taxonomy" id="1114924"/>
    <lineage>
        <taxon>Bacteria</taxon>
        <taxon>Pseudomonadati</taxon>
        <taxon>Pseudomonadota</taxon>
        <taxon>Alphaproteobacteria</taxon>
        <taxon>Rhodobacterales</taxon>
        <taxon>Paracoccaceae</taxon>
        <taxon>Albimonas</taxon>
    </lineage>
</organism>
<evidence type="ECO:0000313" key="9">
    <source>
        <dbReference type="Proteomes" id="UP000199377"/>
    </source>
</evidence>
<feature type="transmembrane region" description="Helical" evidence="7">
    <location>
        <begin position="55"/>
        <end position="77"/>
    </location>
</feature>
<keyword evidence="4 7" id="KW-0812">Transmembrane</keyword>
<evidence type="ECO:0000256" key="4">
    <source>
        <dbReference type="ARBA" id="ARBA00022692"/>
    </source>
</evidence>
<evidence type="ECO:0000256" key="3">
    <source>
        <dbReference type="ARBA" id="ARBA00022475"/>
    </source>
</evidence>
<dbReference type="AlphaFoldDB" id="A0A1I3DZL7"/>
<evidence type="ECO:0000256" key="5">
    <source>
        <dbReference type="ARBA" id="ARBA00022989"/>
    </source>
</evidence>
<dbReference type="STRING" id="1114924.SAMN05216258_103100"/>
<dbReference type="GO" id="GO:0005886">
    <property type="term" value="C:plasma membrane"/>
    <property type="evidence" value="ECO:0007669"/>
    <property type="project" value="UniProtKB-SubCell"/>
</dbReference>
<feature type="transmembrane region" description="Helical" evidence="7">
    <location>
        <begin position="12"/>
        <end position="35"/>
    </location>
</feature>
<dbReference type="OrthoDB" id="9806440at2"/>
<evidence type="ECO:0000256" key="2">
    <source>
        <dbReference type="ARBA" id="ARBA00006156"/>
    </source>
</evidence>
<keyword evidence="8" id="KW-0969">Cilium</keyword>
<evidence type="ECO:0000256" key="1">
    <source>
        <dbReference type="ARBA" id="ARBA00004651"/>
    </source>
</evidence>
<keyword evidence="8" id="KW-0282">Flagellum</keyword>
<dbReference type="InterPro" id="IPR002191">
    <property type="entry name" value="Bac_export_3"/>
</dbReference>
<comment type="subcellular location">
    <subcellularLocation>
        <location evidence="1">Cell membrane</location>
        <topology evidence="1">Multi-pass membrane protein</topology>
    </subcellularLocation>
</comment>
<proteinExistence type="inferred from homology"/>
<evidence type="ECO:0000256" key="7">
    <source>
        <dbReference type="SAM" id="Phobius"/>
    </source>
</evidence>
<dbReference type="Pfam" id="PF01313">
    <property type="entry name" value="Bac_export_3"/>
    <property type="match status" value="1"/>
</dbReference>
<dbReference type="PANTHER" id="PTHR34040">
    <property type="entry name" value="FLAGELLAR BIOSYNTHETIC PROTEIN FLIQ"/>
    <property type="match status" value="1"/>
</dbReference>
<keyword evidence="6 7" id="KW-0472">Membrane</keyword>
<dbReference type="PRINTS" id="PR00952">
    <property type="entry name" value="TYPE3IMQPROT"/>
</dbReference>
<name>A0A1I3DZL7_9RHOB</name>
<keyword evidence="9" id="KW-1185">Reference proteome</keyword>
<gene>
    <name evidence="8" type="ORF">SAMN05216258_103100</name>
</gene>
<reference evidence="8 9" key="1">
    <citation type="submission" date="2016-10" db="EMBL/GenBank/DDBJ databases">
        <authorList>
            <person name="de Groot N.N."/>
        </authorList>
    </citation>
    <scope>NUCLEOTIDE SEQUENCE [LARGE SCALE GENOMIC DNA]</scope>
    <source>
        <strain evidence="8 9">CGMCC 1.11030</strain>
    </source>
</reference>
<keyword evidence="5 7" id="KW-1133">Transmembrane helix</keyword>
<dbReference type="PIRSF" id="PIRSF004669">
    <property type="entry name" value="FliQ"/>
    <property type="match status" value="1"/>
</dbReference>
<accession>A0A1I3DZL7</accession>
<comment type="similarity">
    <text evidence="2">Belongs to the FliQ/MopD/SpaQ family.</text>
</comment>
<dbReference type="Proteomes" id="UP000199377">
    <property type="component" value="Unassembled WGS sequence"/>
</dbReference>
<protein>
    <submittedName>
        <fullName evidence="8">Flagellar biosynthetic protein FliQ</fullName>
    </submittedName>
</protein>